<comment type="caution">
    <text evidence="4">The sequence shown here is derived from an EMBL/GenBank/DDBJ whole genome shotgun (WGS) entry which is preliminary data.</text>
</comment>
<dbReference type="STRING" id="354243.BST28_17880"/>
<dbReference type="EMBL" id="JAACYR010000108">
    <property type="protein sequence ID" value="NDJ91633.1"/>
    <property type="molecule type" value="Genomic_DNA"/>
</dbReference>
<reference evidence="4 6" key="1">
    <citation type="submission" date="2015-06" db="EMBL/GenBank/DDBJ databases">
        <title>Genome sequence of Mycobacterium kumamotonense strain Roo.</title>
        <authorList>
            <person name="Greninger A.L."/>
            <person name="Cunningham G."/>
            <person name="Miller S."/>
        </authorList>
    </citation>
    <scope>NUCLEOTIDE SEQUENCE [LARGE SCALE GENOMIC DNA]</scope>
    <source>
        <strain evidence="4 6">Roo</strain>
    </source>
</reference>
<evidence type="ECO:0000313" key="6">
    <source>
        <dbReference type="Proteomes" id="UP000092668"/>
    </source>
</evidence>
<dbReference type="GO" id="GO:0020037">
    <property type="term" value="F:heme binding"/>
    <property type="evidence" value="ECO:0007669"/>
    <property type="project" value="InterPro"/>
</dbReference>
<dbReference type="InterPro" id="IPR032407">
    <property type="entry name" value="MHB"/>
</dbReference>
<evidence type="ECO:0000313" key="5">
    <source>
        <dbReference type="EMBL" id="ORA77504.1"/>
    </source>
</evidence>
<keyword evidence="1" id="KW-0732">Signal</keyword>
<dbReference type="RefSeq" id="WP_019737525.1">
    <property type="nucleotide sequence ID" value="NZ_JAACYR010000108.1"/>
</dbReference>
<feature type="chain" id="PRO_5015061120" evidence="1">
    <location>
        <begin position="34"/>
        <end position="124"/>
    </location>
</feature>
<dbReference type="Proteomes" id="UP000466523">
    <property type="component" value="Unassembled WGS sequence"/>
</dbReference>
<evidence type="ECO:0000256" key="1">
    <source>
        <dbReference type="SAM" id="SignalP"/>
    </source>
</evidence>
<feature type="signal peptide" evidence="1">
    <location>
        <begin position="1"/>
        <end position="33"/>
    </location>
</feature>
<dbReference type="Gene3D" id="1.20.20.20">
    <property type="entry name" value="Haemophore, haem-binding domain"/>
    <property type="match status" value="1"/>
</dbReference>
<protein>
    <submittedName>
        <fullName evidence="3">Hemophore-related protein</fullName>
    </submittedName>
    <submittedName>
        <fullName evidence="4">Membrane protein</fullName>
    </submittedName>
</protein>
<sequence>MALAPTVWTSLRLSGVGLTVFAAGLLASPVAVADPPPGCTAADLANVAAGVAASTSGYLFAHPDVNEFYTGLQDRPGDEVPDAVRSYFDGNPQAHTDLLGIRRPLVDFRSRCGLPDADHGLLGQ</sequence>
<dbReference type="InterPro" id="IPR038378">
    <property type="entry name" value="MHB_sf"/>
</dbReference>
<accession>A0A1B8SLW2</accession>
<dbReference type="EMBL" id="MVHU01000031">
    <property type="protein sequence ID" value="ORA77504.1"/>
    <property type="molecule type" value="Genomic_DNA"/>
</dbReference>
<evidence type="ECO:0000313" key="8">
    <source>
        <dbReference type="Proteomes" id="UP000466523"/>
    </source>
</evidence>
<evidence type="ECO:0000313" key="7">
    <source>
        <dbReference type="Proteomes" id="UP000192713"/>
    </source>
</evidence>
<reference evidence="5 7" key="2">
    <citation type="submission" date="2017-02" db="EMBL/GenBank/DDBJ databases">
        <title>The new phylogeny of genus Mycobacterium.</title>
        <authorList>
            <person name="Tortoli E."/>
            <person name="Trovato A."/>
            <person name="Cirillo D.M."/>
        </authorList>
    </citation>
    <scope>NUCLEOTIDE SEQUENCE [LARGE SCALE GENOMIC DNA]</scope>
    <source>
        <strain evidence="5 7">DSM 45093</strain>
    </source>
</reference>
<dbReference type="Proteomes" id="UP000092668">
    <property type="component" value="Unassembled WGS sequence"/>
</dbReference>
<dbReference type="Pfam" id="PF16525">
    <property type="entry name" value="MHB"/>
    <property type="match status" value="1"/>
</dbReference>
<feature type="domain" description="Haemophore haem-binding" evidence="2">
    <location>
        <begin position="37"/>
        <end position="113"/>
    </location>
</feature>
<reference evidence="3 8" key="3">
    <citation type="submission" date="2020-01" db="EMBL/GenBank/DDBJ databases">
        <authorList>
            <person name="Sanchez-Estrada R."/>
            <person name="Gonzalez-Y-Merchand J.A."/>
            <person name="Rivera-Gutierrez S."/>
        </authorList>
    </citation>
    <scope>NUCLEOTIDE SEQUENCE [LARGE SCALE GENOMIC DNA]</scope>
    <source>
        <strain evidence="3 8">CST 7247</strain>
    </source>
</reference>
<gene>
    <name evidence="4" type="ORF">ACT18_02150</name>
    <name evidence="5" type="ORF">BST28_17880</name>
    <name evidence="3" type="ORF">GWR20_21220</name>
</gene>
<dbReference type="EMBL" id="LFOE01000001">
    <property type="protein sequence ID" value="OBY33725.1"/>
    <property type="molecule type" value="Genomic_DNA"/>
</dbReference>
<dbReference type="PATRIC" id="fig|354243.3.peg.456"/>
<dbReference type="Proteomes" id="UP000192713">
    <property type="component" value="Unassembled WGS sequence"/>
</dbReference>
<keyword evidence="6" id="KW-1185">Reference proteome</keyword>
<proteinExistence type="predicted"/>
<evidence type="ECO:0000313" key="3">
    <source>
        <dbReference type="EMBL" id="NDJ91633.1"/>
    </source>
</evidence>
<evidence type="ECO:0000259" key="2">
    <source>
        <dbReference type="Pfam" id="PF16525"/>
    </source>
</evidence>
<dbReference type="AlphaFoldDB" id="A0A1B8SLW2"/>
<dbReference type="NCBIfam" id="TIGR04529">
    <property type="entry name" value="MTB_hemophore"/>
    <property type="match status" value="1"/>
</dbReference>
<name>A0A1B8SLW2_9MYCO</name>
<dbReference type="OrthoDB" id="7448035at2"/>
<evidence type="ECO:0000313" key="4">
    <source>
        <dbReference type="EMBL" id="OBY33725.1"/>
    </source>
</evidence>
<organism evidence="4 6">
    <name type="scientific">Mycolicibacter kumamotonensis</name>
    <dbReference type="NCBI Taxonomy" id="354243"/>
    <lineage>
        <taxon>Bacteria</taxon>
        <taxon>Bacillati</taxon>
        <taxon>Actinomycetota</taxon>
        <taxon>Actinomycetes</taxon>
        <taxon>Mycobacteriales</taxon>
        <taxon>Mycobacteriaceae</taxon>
        <taxon>Mycolicibacter</taxon>
    </lineage>
</organism>